<dbReference type="Pfam" id="PF14226">
    <property type="entry name" value="DIOX_N"/>
    <property type="match status" value="1"/>
</dbReference>
<evidence type="ECO:0000259" key="1">
    <source>
        <dbReference type="Pfam" id="PF14226"/>
    </source>
</evidence>
<sequence length="371" mass="40211">MSAAAVSSEPSIPTVDLADLASTADPAARARAVTALREAFGVYGLVYVKGHGVSDVGALYDRFDTFTSRSLEEKQRFNRSDLWYQRGWTPPDTEKAVVASGQPDFKECWFCAPEPLPAEMKAQYPEIFADNVWPGDEELEARAMRAGHELHLAGLALLRGCALALGLPEGSLASRCEGGAHVFRLLRYLPLTAAQTKQKILWGEEHTDFNLLTLLPGGRFHDPSGEVAPAPDSGSGLYLRTRPSAEHPDGQLVRGTAPAGCIVAQVGQQLEILSGGTFLATPHVITAPHTPGWSRFSAAHFVHLNAHEIVFPLPEMRTPEAVRAYAPPVLAGTYSIKTLVDIGLAPKNALDKLGYRHYERLATIRARETTS</sequence>
<organism evidence="2 3">
    <name type="scientific">Sandaracinus amylolyticus</name>
    <dbReference type="NCBI Taxonomy" id="927083"/>
    <lineage>
        <taxon>Bacteria</taxon>
        <taxon>Pseudomonadati</taxon>
        <taxon>Myxococcota</taxon>
        <taxon>Polyangia</taxon>
        <taxon>Polyangiales</taxon>
        <taxon>Sandaracinaceae</taxon>
        <taxon>Sandaracinus</taxon>
    </lineage>
</organism>
<feature type="domain" description="Non-haem dioxygenase N-terminal" evidence="1">
    <location>
        <begin position="12"/>
        <end position="134"/>
    </location>
</feature>
<proteinExistence type="predicted"/>
<dbReference type="OrthoDB" id="21825at2"/>
<dbReference type="InterPro" id="IPR026992">
    <property type="entry name" value="DIOX_N"/>
</dbReference>
<dbReference type="RefSeq" id="WP_053235613.1">
    <property type="nucleotide sequence ID" value="NZ_CP011125.1"/>
</dbReference>
<dbReference type="STRING" id="927083.DB32_005622"/>
<keyword evidence="3" id="KW-1185">Reference proteome</keyword>
<dbReference type="EMBL" id="CP011125">
    <property type="protein sequence ID" value="AKF08473.1"/>
    <property type="molecule type" value="Genomic_DNA"/>
</dbReference>
<name>A0A0F6W686_9BACT</name>
<gene>
    <name evidence="2" type="ORF">DB32_005622</name>
</gene>
<accession>A0A0F6W686</accession>
<evidence type="ECO:0000313" key="3">
    <source>
        <dbReference type="Proteomes" id="UP000034883"/>
    </source>
</evidence>
<dbReference type="KEGG" id="samy:DB32_005622"/>
<dbReference type="Proteomes" id="UP000034883">
    <property type="component" value="Chromosome"/>
</dbReference>
<dbReference type="Gene3D" id="2.60.120.330">
    <property type="entry name" value="B-lactam Antibiotic, Isopenicillin N Synthase, Chain"/>
    <property type="match status" value="1"/>
</dbReference>
<dbReference type="PANTHER" id="PTHR48420:SF1">
    <property type="entry name" value="NON-HAEM DIOXYGENASE N-TERMINAL DOMAIN-CONTAINING PROTEIN"/>
    <property type="match status" value="1"/>
</dbReference>
<dbReference type="PANTHER" id="PTHR48420">
    <property type="entry name" value="NON-HAEM DIOXYGENASE N-TERMINAL DOMAIN-CONTAINING PROTEIN"/>
    <property type="match status" value="1"/>
</dbReference>
<reference evidence="2 3" key="1">
    <citation type="submission" date="2015-03" db="EMBL/GenBank/DDBJ databases">
        <title>Genome assembly of Sandaracinus amylolyticus DSM 53668.</title>
        <authorList>
            <person name="Sharma G."/>
            <person name="Subramanian S."/>
        </authorList>
    </citation>
    <scope>NUCLEOTIDE SEQUENCE [LARGE SCALE GENOMIC DNA]</scope>
    <source>
        <strain evidence="2 3">DSM 53668</strain>
    </source>
</reference>
<evidence type="ECO:0000313" key="2">
    <source>
        <dbReference type="EMBL" id="AKF08473.1"/>
    </source>
</evidence>
<dbReference type="SUPFAM" id="SSF51197">
    <property type="entry name" value="Clavaminate synthase-like"/>
    <property type="match status" value="1"/>
</dbReference>
<protein>
    <submittedName>
        <fullName evidence="2">Oxidoreductase</fullName>
    </submittedName>
</protein>
<dbReference type="AlphaFoldDB" id="A0A0F6W686"/>
<dbReference type="InterPro" id="IPR027443">
    <property type="entry name" value="IPNS-like_sf"/>
</dbReference>